<feature type="disulfide bond" evidence="20">
    <location>
        <begin position="68"/>
        <end position="73"/>
    </location>
</feature>
<evidence type="ECO:0000256" key="1">
    <source>
        <dbReference type="ARBA" id="ARBA00000189"/>
    </source>
</evidence>
<feature type="binding site" evidence="17">
    <location>
        <position position="162"/>
    </location>
    <ligand>
        <name>substrate</name>
    </ligand>
</feature>
<dbReference type="EMBL" id="CM010716">
    <property type="protein sequence ID" value="RZC52593.1"/>
    <property type="molecule type" value="Genomic_DNA"/>
</dbReference>
<comment type="cofactor">
    <cofactor evidence="18 21">
        <name>Ca(2+)</name>
        <dbReference type="ChEBI" id="CHEBI:29108"/>
    </cofactor>
    <text evidence="18 21">Binds 2 calcium ions per subunit.</text>
</comment>
<dbReference type="InterPro" id="IPR019794">
    <property type="entry name" value="Peroxidases_AS"/>
</dbReference>
<dbReference type="Gene3D" id="1.10.520.10">
    <property type="match status" value="1"/>
</dbReference>
<dbReference type="OMA" id="CKPNDAV"/>
<keyword evidence="7 21" id="KW-0349">Heme</keyword>
<keyword evidence="14" id="KW-0325">Glycoprotein</keyword>
<evidence type="ECO:0000256" key="21">
    <source>
        <dbReference type="RuleBase" id="RU362060"/>
    </source>
</evidence>
<dbReference type="FunFam" id="1.10.420.10:FF:000008">
    <property type="entry name" value="Peroxidase"/>
    <property type="match status" value="1"/>
</dbReference>
<comment type="similarity">
    <text evidence="3">Belongs to the peroxidase family. Ascorbate peroxidase subfamily.</text>
</comment>
<evidence type="ECO:0000256" key="12">
    <source>
        <dbReference type="ARBA" id="ARBA00023004"/>
    </source>
</evidence>
<evidence type="ECO:0000256" key="6">
    <source>
        <dbReference type="ARBA" id="ARBA00022559"/>
    </source>
</evidence>
<evidence type="ECO:0000256" key="11">
    <source>
        <dbReference type="ARBA" id="ARBA00023002"/>
    </source>
</evidence>
<dbReference type="InterPro" id="IPR033905">
    <property type="entry name" value="Secretory_peroxidase"/>
</dbReference>
<accession>A0A4Y7IUN1</accession>
<dbReference type="InterPro" id="IPR002016">
    <property type="entry name" value="Haem_peroxidase"/>
</dbReference>
<proteinExistence type="inferred from homology"/>
<protein>
    <recommendedName>
        <fullName evidence="4 21">Peroxidase</fullName>
        <ecNumber evidence="4 21">1.11.1.7</ecNumber>
    </recommendedName>
</protein>
<keyword evidence="12 18" id="KW-0408">Iron</keyword>
<feature type="binding site" evidence="18">
    <location>
        <position position="72"/>
    </location>
    <ligand>
        <name>Ca(2+)</name>
        <dbReference type="ChEBI" id="CHEBI:29108"/>
        <label>1</label>
    </ligand>
</feature>
<dbReference type="Pfam" id="PF00141">
    <property type="entry name" value="peroxidase"/>
    <property type="match status" value="1"/>
</dbReference>
<dbReference type="InterPro" id="IPR000823">
    <property type="entry name" value="Peroxidase_pln"/>
</dbReference>
<dbReference type="FunFam" id="1.10.520.10:FF:000001">
    <property type="entry name" value="Peroxidase"/>
    <property type="match status" value="1"/>
</dbReference>
<dbReference type="GO" id="GO:0042744">
    <property type="term" value="P:hydrogen peroxide catabolic process"/>
    <property type="evidence" value="ECO:0007669"/>
    <property type="project" value="UniProtKB-KW"/>
</dbReference>
<dbReference type="InterPro" id="IPR010255">
    <property type="entry name" value="Haem_peroxidase_sf"/>
</dbReference>
<organism evidence="23 24">
    <name type="scientific">Papaver somniferum</name>
    <name type="common">Opium poppy</name>
    <dbReference type="NCBI Taxonomy" id="3469"/>
    <lineage>
        <taxon>Eukaryota</taxon>
        <taxon>Viridiplantae</taxon>
        <taxon>Streptophyta</taxon>
        <taxon>Embryophyta</taxon>
        <taxon>Tracheophyta</taxon>
        <taxon>Spermatophyta</taxon>
        <taxon>Magnoliopsida</taxon>
        <taxon>Ranunculales</taxon>
        <taxon>Papaveraceae</taxon>
        <taxon>Papaveroideae</taxon>
        <taxon>Papaver</taxon>
    </lineage>
</organism>
<feature type="binding site" description="axial binding residue" evidence="18">
    <location>
        <position position="192"/>
    </location>
    <ligand>
        <name>heme b</name>
        <dbReference type="ChEBI" id="CHEBI:60344"/>
    </ligand>
    <ligandPart>
        <name>Fe</name>
        <dbReference type="ChEBI" id="CHEBI:18248"/>
    </ligandPart>
</feature>
<keyword evidence="13 20" id="KW-1015">Disulfide bond</keyword>
<dbReference type="PRINTS" id="PR00458">
    <property type="entry name" value="PEROXIDASE"/>
</dbReference>
<evidence type="ECO:0000256" key="15">
    <source>
        <dbReference type="ARBA" id="ARBA00023324"/>
    </source>
</evidence>
<feature type="disulfide bond" evidence="20">
    <location>
        <begin position="35"/>
        <end position="114"/>
    </location>
</feature>
<evidence type="ECO:0000256" key="9">
    <source>
        <dbReference type="ARBA" id="ARBA00022729"/>
    </source>
</evidence>
<gene>
    <name evidence="23" type="ORF">C5167_021028</name>
</gene>
<evidence type="ECO:0000256" key="2">
    <source>
        <dbReference type="ARBA" id="ARBA00002322"/>
    </source>
</evidence>
<feature type="active site" description="Proton acceptor" evidence="16">
    <location>
        <position position="66"/>
    </location>
</feature>
<evidence type="ECO:0000256" key="13">
    <source>
        <dbReference type="ARBA" id="ARBA00023157"/>
    </source>
</evidence>
<feature type="disulfide bond" evidence="20">
    <location>
        <begin position="199"/>
        <end position="231"/>
    </location>
</feature>
<evidence type="ECO:0000256" key="16">
    <source>
        <dbReference type="PIRSR" id="PIRSR600823-1"/>
    </source>
</evidence>
<dbReference type="OrthoDB" id="2113341at2759"/>
<dbReference type="EC" id="1.11.1.7" evidence="4 21"/>
<dbReference type="GO" id="GO:0006979">
    <property type="term" value="P:response to oxidative stress"/>
    <property type="evidence" value="ECO:0007669"/>
    <property type="project" value="UniProtKB-UniRule"/>
</dbReference>
<dbReference type="Gene3D" id="1.10.420.10">
    <property type="entry name" value="Peroxidase, domain 2"/>
    <property type="match status" value="1"/>
</dbReference>
<comment type="function">
    <text evidence="2">Removal of H(2)O(2), oxidation of toxic reductants, biosynthesis and degradation of lignin, suberization, auxin catabolism, response to environmental stresses such as wounding, pathogen attack and oxidative stress. These functions might be dependent on each isozyme/isoform in each plant tissue.</text>
</comment>
<dbReference type="Gramene" id="RZC52593">
    <property type="protein sequence ID" value="RZC52593"/>
    <property type="gene ID" value="C5167_021028"/>
</dbReference>
<evidence type="ECO:0000313" key="24">
    <source>
        <dbReference type="Proteomes" id="UP000316621"/>
    </source>
</evidence>
<evidence type="ECO:0000259" key="22">
    <source>
        <dbReference type="PROSITE" id="PS50873"/>
    </source>
</evidence>
<feature type="signal peptide" evidence="21">
    <location>
        <begin position="1"/>
        <end position="23"/>
    </location>
</feature>
<dbReference type="GO" id="GO:0140825">
    <property type="term" value="F:lactoperoxidase activity"/>
    <property type="evidence" value="ECO:0007669"/>
    <property type="project" value="UniProtKB-EC"/>
</dbReference>
<evidence type="ECO:0000256" key="10">
    <source>
        <dbReference type="ARBA" id="ARBA00022837"/>
    </source>
</evidence>
<dbReference type="PANTHER" id="PTHR31235">
    <property type="entry name" value="PEROXIDASE 25-RELATED"/>
    <property type="match status" value="1"/>
</dbReference>
<dbReference type="PRINTS" id="PR00461">
    <property type="entry name" value="PLPEROXIDASE"/>
</dbReference>
<dbReference type="PROSITE" id="PS00436">
    <property type="entry name" value="PEROXIDASE_2"/>
    <property type="match status" value="1"/>
</dbReference>
<comment type="subcellular location">
    <subcellularLocation>
        <location evidence="21">Secreted</location>
    </subcellularLocation>
</comment>
<dbReference type="GO" id="GO:0046872">
    <property type="term" value="F:metal ion binding"/>
    <property type="evidence" value="ECO:0007669"/>
    <property type="project" value="UniProtKB-UniRule"/>
</dbReference>
<keyword evidence="11 21" id="KW-0560">Oxidoreductase</keyword>
<keyword evidence="9 21" id="KW-0732">Signal</keyword>
<evidence type="ECO:0000256" key="7">
    <source>
        <dbReference type="ARBA" id="ARBA00022617"/>
    </source>
</evidence>
<evidence type="ECO:0000256" key="14">
    <source>
        <dbReference type="ARBA" id="ARBA00023180"/>
    </source>
</evidence>
<evidence type="ECO:0000256" key="17">
    <source>
        <dbReference type="PIRSR" id="PIRSR600823-2"/>
    </source>
</evidence>
<dbReference type="InterPro" id="IPR019793">
    <property type="entry name" value="Peroxidases_heam-ligand_BS"/>
</dbReference>
<comment type="cofactor">
    <cofactor evidence="18 21">
        <name>heme b</name>
        <dbReference type="ChEBI" id="CHEBI:60344"/>
    </cofactor>
    <text evidence="18 21">Binds 1 heme b (iron(II)-protoporphyrin IX) group per subunit.</text>
</comment>
<dbReference type="GO" id="GO:0020037">
    <property type="term" value="F:heme binding"/>
    <property type="evidence" value="ECO:0007669"/>
    <property type="project" value="UniProtKB-UniRule"/>
</dbReference>
<dbReference type="PROSITE" id="PS00435">
    <property type="entry name" value="PEROXIDASE_1"/>
    <property type="match status" value="1"/>
</dbReference>
<feature type="binding site" evidence="18">
    <location>
        <position position="251"/>
    </location>
    <ligand>
        <name>Ca(2+)</name>
        <dbReference type="ChEBI" id="CHEBI:29108"/>
        <label>2</label>
    </ligand>
</feature>
<reference evidence="23 24" key="1">
    <citation type="journal article" date="2018" name="Science">
        <title>The opium poppy genome and morphinan production.</title>
        <authorList>
            <person name="Guo L."/>
            <person name="Winzer T."/>
            <person name="Yang X."/>
            <person name="Li Y."/>
            <person name="Ning Z."/>
            <person name="He Z."/>
            <person name="Teodor R."/>
            <person name="Lu Y."/>
            <person name="Bowser T.A."/>
            <person name="Graham I.A."/>
            <person name="Ye K."/>
        </authorList>
    </citation>
    <scope>NUCLEOTIDE SEQUENCE [LARGE SCALE GENOMIC DNA]</scope>
    <source>
        <strain evidence="24">cv. HN1</strain>
        <tissue evidence="23">Leaves</tissue>
    </source>
</reference>
<feature type="binding site" evidence="18">
    <location>
        <position position="67"/>
    </location>
    <ligand>
        <name>Ca(2+)</name>
        <dbReference type="ChEBI" id="CHEBI:29108"/>
        <label>1</label>
    </ligand>
</feature>
<dbReference type="GO" id="GO:0005576">
    <property type="term" value="C:extracellular region"/>
    <property type="evidence" value="ECO:0007669"/>
    <property type="project" value="UniProtKB-SubCell"/>
</dbReference>
<evidence type="ECO:0000256" key="20">
    <source>
        <dbReference type="PIRSR" id="PIRSR600823-5"/>
    </source>
</evidence>
<dbReference type="AlphaFoldDB" id="A0A4Y7IUN1"/>
<dbReference type="CDD" id="cd00693">
    <property type="entry name" value="secretory_peroxidase"/>
    <property type="match status" value="1"/>
</dbReference>
<evidence type="ECO:0000313" key="23">
    <source>
        <dbReference type="EMBL" id="RZC52593.1"/>
    </source>
</evidence>
<name>A0A4Y7IUN1_PAPSO</name>
<keyword evidence="6 21" id="KW-0575">Peroxidase</keyword>
<dbReference type="PROSITE" id="PS50873">
    <property type="entry name" value="PEROXIDASE_4"/>
    <property type="match status" value="1"/>
</dbReference>
<dbReference type="SUPFAM" id="SSF48113">
    <property type="entry name" value="Heme-dependent peroxidases"/>
    <property type="match status" value="1"/>
</dbReference>
<feature type="domain" description="Plant heme peroxidase family profile" evidence="22">
    <location>
        <begin position="25"/>
        <end position="325"/>
    </location>
</feature>
<feature type="binding site" evidence="18">
    <location>
        <position position="76"/>
    </location>
    <ligand>
        <name>Ca(2+)</name>
        <dbReference type="ChEBI" id="CHEBI:29108"/>
        <label>1</label>
    </ligand>
</feature>
<evidence type="ECO:0000256" key="3">
    <source>
        <dbReference type="ARBA" id="ARBA00006873"/>
    </source>
</evidence>
<keyword evidence="15 21" id="KW-0376">Hydrogen peroxide</keyword>
<feature type="binding site" evidence="18">
    <location>
        <position position="243"/>
    </location>
    <ligand>
        <name>Ca(2+)</name>
        <dbReference type="ChEBI" id="CHEBI:29108"/>
        <label>2</label>
    </ligand>
</feature>
<sequence>MSTVLKFLSILVLVLVVLDSTNGQGLKLGFYKKICPDAESIVRKTTSSFVSQNPTLAAALLRMHFHDCFVKGCDGSVLINSTSSNQAEKSAPPNLSLRGFGVIDAIKAALEQKCPGVVSCADILSLAARDSVAAIKGPYWKVTTGRRDGRVSTTLNALTNLPPGSADISSLKATFASKGLNSKDLAVLSGAHTIGVSFCSSFTNRLYNFTGKGDSDPTLDSEYVPRLKSKCKPNDAVQTAEMDPGSFKTFDSSYYSLVIKRRGLFQSDSALLNDAVTKAYVKRQATKRGSPTFFKDFAKSMEKMNAIEVLTGKAGEIRKHCAFIN</sequence>
<feature type="binding site" evidence="18">
    <location>
        <position position="88"/>
    </location>
    <ligand>
        <name>Ca(2+)</name>
        <dbReference type="ChEBI" id="CHEBI:29108"/>
        <label>1</label>
    </ligand>
</feature>
<comment type="similarity">
    <text evidence="21">Belongs to the peroxidase family. Classical plant (class III) peroxidase subfamily.</text>
</comment>
<keyword evidence="10 18" id="KW-0106">Calcium</keyword>
<evidence type="ECO:0000256" key="18">
    <source>
        <dbReference type="PIRSR" id="PIRSR600823-3"/>
    </source>
</evidence>
<keyword evidence="5 21" id="KW-0964">Secreted</keyword>
<feature type="binding site" evidence="18">
    <location>
        <position position="193"/>
    </location>
    <ligand>
        <name>Ca(2+)</name>
        <dbReference type="ChEBI" id="CHEBI:29108"/>
        <label>2</label>
    </ligand>
</feature>
<feature type="disulfide bond" evidence="20">
    <location>
        <begin position="120"/>
        <end position="321"/>
    </location>
</feature>
<feature type="binding site" evidence="18">
    <location>
        <position position="74"/>
    </location>
    <ligand>
        <name>Ca(2+)</name>
        <dbReference type="ChEBI" id="CHEBI:29108"/>
        <label>1</label>
    </ligand>
</feature>
<evidence type="ECO:0000256" key="8">
    <source>
        <dbReference type="ARBA" id="ARBA00022723"/>
    </source>
</evidence>
<evidence type="ECO:0000256" key="4">
    <source>
        <dbReference type="ARBA" id="ARBA00012313"/>
    </source>
</evidence>
<feature type="binding site" evidence="18">
    <location>
        <position position="70"/>
    </location>
    <ligand>
        <name>Ca(2+)</name>
        <dbReference type="ChEBI" id="CHEBI:29108"/>
        <label>1</label>
    </ligand>
</feature>
<evidence type="ECO:0000256" key="5">
    <source>
        <dbReference type="ARBA" id="ARBA00022525"/>
    </source>
</evidence>
<feature type="chain" id="PRO_5021513701" description="Peroxidase" evidence="21">
    <location>
        <begin position="24"/>
        <end position="325"/>
    </location>
</feature>
<keyword evidence="24" id="KW-1185">Reference proteome</keyword>
<evidence type="ECO:0000256" key="19">
    <source>
        <dbReference type="PIRSR" id="PIRSR600823-4"/>
    </source>
</evidence>
<feature type="site" description="Transition state stabilizer" evidence="19">
    <location>
        <position position="62"/>
    </location>
</feature>
<keyword evidence="8 18" id="KW-0479">Metal-binding</keyword>
<dbReference type="STRING" id="3469.A0A4Y7IUN1"/>
<dbReference type="Proteomes" id="UP000316621">
    <property type="component" value="Chromosome 2"/>
</dbReference>
<comment type="catalytic activity">
    <reaction evidence="1 21">
        <text>2 a phenolic donor + H2O2 = 2 a phenolic radical donor + 2 H2O</text>
        <dbReference type="Rhea" id="RHEA:56136"/>
        <dbReference type="ChEBI" id="CHEBI:15377"/>
        <dbReference type="ChEBI" id="CHEBI:16240"/>
        <dbReference type="ChEBI" id="CHEBI:139520"/>
        <dbReference type="ChEBI" id="CHEBI:139521"/>
        <dbReference type="EC" id="1.11.1.7"/>
    </reaction>
</comment>